<evidence type="ECO:0000313" key="8">
    <source>
        <dbReference type="EMBL" id="OFE12244.1"/>
    </source>
</evidence>
<dbReference type="InterPro" id="IPR051791">
    <property type="entry name" value="Pra-immunoreactive"/>
</dbReference>
<feature type="domain" description="RDD" evidence="7">
    <location>
        <begin position="23"/>
        <end position="159"/>
    </location>
</feature>
<keyword evidence="3 6" id="KW-0812">Transmembrane</keyword>
<evidence type="ECO:0000256" key="4">
    <source>
        <dbReference type="ARBA" id="ARBA00022989"/>
    </source>
</evidence>
<dbReference type="PANTHER" id="PTHR36115:SF10">
    <property type="entry name" value="RDD DOMAIN-CONTAINING PROTEIN"/>
    <property type="match status" value="1"/>
</dbReference>
<feature type="transmembrane region" description="Helical" evidence="6">
    <location>
        <begin position="125"/>
        <end position="147"/>
    </location>
</feature>
<protein>
    <recommendedName>
        <fullName evidence="7">RDD domain-containing protein</fullName>
    </recommendedName>
</protein>
<dbReference type="GO" id="GO:0005886">
    <property type="term" value="C:plasma membrane"/>
    <property type="evidence" value="ECO:0007669"/>
    <property type="project" value="UniProtKB-SubCell"/>
</dbReference>
<accession>A0A1E8CIL5</accession>
<sequence>MSSKKKIQRRLLSADEIALLPRAGLLRRLAALLYDMFLVFAMWMCLGFMIQAILWLLGLSTNELVDGRAQTSTLSSMLFLAMMVASSAGFYLWFWQRTGQTLGMIAWRIKALRLDNNPIALRQGLIRFVAAWPSFWLGGLGYLWLYIDAEHDAVHEKLSGTKTVLLPKDARPF</sequence>
<feature type="transmembrane region" description="Helical" evidence="6">
    <location>
        <begin position="32"/>
        <end position="57"/>
    </location>
</feature>
<evidence type="ECO:0000256" key="2">
    <source>
        <dbReference type="ARBA" id="ARBA00022475"/>
    </source>
</evidence>
<reference evidence="9" key="1">
    <citation type="submission" date="2016-07" db="EMBL/GenBank/DDBJ databases">
        <authorList>
            <person name="Florea S."/>
            <person name="Webb J.S."/>
            <person name="Jaromczyk J."/>
            <person name="Schardl C.L."/>
        </authorList>
    </citation>
    <scope>NUCLEOTIDE SEQUENCE [LARGE SCALE GENOMIC DNA]</scope>
    <source>
        <strain evidence="9">KCTC 42131</strain>
    </source>
</reference>
<dbReference type="Proteomes" id="UP000175669">
    <property type="component" value="Unassembled WGS sequence"/>
</dbReference>
<keyword evidence="5 6" id="KW-0472">Membrane</keyword>
<dbReference type="OrthoDB" id="9793824at2"/>
<evidence type="ECO:0000256" key="5">
    <source>
        <dbReference type="ARBA" id="ARBA00023136"/>
    </source>
</evidence>
<dbReference type="RefSeq" id="WP_070115867.1">
    <property type="nucleotide sequence ID" value="NZ_CAXATG010000002.1"/>
</dbReference>
<dbReference type="Pfam" id="PF06271">
    <property type="entry name" value="RDD"/>
    <property type="match status" value="1"/>
</dbReference>
<comment type="subcellular location">
    <subcellularLocation>
        <location evidence="1">Cell membrane</location>
        <topology evidence="1">Multi-pass membrane protein</topology>
    </subcellularLocation>
</comment>
<feature type="transmembrane region" description="Helical" evidence="6">
    <location>
        <begin position="77"/>
        <end position="95"/>
    </location>
</feature>
<dbReference type="AlphaFoldDB" id="A0A1E8CIL5"/>
<name>A0A1E8CIL5_9GAMM</name>
<evidence type="ECO:0000313" key="9">
    <source>
        <dbReference type="Proteomes" id="UP000175669"/>
    </source>
</evidence>
<organism evidence="8 9">
    <name type="scientific">Pseudohongiella acticola</name>
    <dbReference type="NCBI Taxonomy" id="1524254"/>
    <lineage>
        <taxon>Bacteria</taxon>
        <taxon>Pseudomonadati</taxon>
        <taxon>Pseudomonadota</taxon>
        <taxon>Gammaproteobacteria</taxon>
        <taxon>Pseudomonadales</taxon>
        <taxon>Pseudohongiellaceae</taxon>
        <taxon>Pseudohongiella</taxon>
    </lineage>
</organism>
<dbReference type="PANTHER" id="PTHR36115">
    <property type="entry name" value="PROLINE-RICH ANTIGEN HOMOLOG-RELATED"/>
    <property type="match status" value="1"/>
</dbReference>
<comment type="caution">
    <text evidence="8">The sequence shown here is derived from an EMBL/GenBank/DDBJ whole genome shotgun (WGS) entry which is preliminary data.</text>
</comment>
<evidence type="ECO:0000256" key="1">
    <source>
        <dbReference type="ARBA" id="ARBA00004651"/>
    </source>
</evidence>
<dbReference type="InterPro" id="IPR010432">
    <property type="entry name" value="RDD"/>
</dbReference>
<evidence type="ECO:0000259" key="7">
    <source>
        <dbReference type="Pfam" id="PF06271"/>
    </source>
</evidence>
<evidence type="ECO:0000256" key="3">
    <source>
        <dbReference type="ARBA" id="ARBA00022692"/>
    </source>
</evidence>
<dbReference type="EMBL" id="MASR01000001">
    <property type="protein sequence ID" value="OFE12244.1"/>
    <property type="molecule type" value="Genomic_DNA"/>
</dbReference>
<dbReference type="STRING" id="1524254.PHACT_03100"/>
<keyword evidence="2" id="KW-1003">Cell membrane</keyword>
<keyword evidence="9" id="KW-1185">Reference proteome</keyword>
<evidence type="ECO:0000256" key="6">
    <source>
        <dbReference type="SAM" id="Phobius"/>
    </source>
</evidence>
<keyword evidence="4 6" id="KW-1133">Transmembrane helix</keyword>
<proteinExistence type="predicted"/>
<gene>
    <name evidence="8" type="ORF">PHACT_03100</name>
</gene>